<organism evidence="3 4">
    <name type="scientific">Kolteria novifilia</name>
    <dbReference type="NCBI Taxonomy" id="2527975"/>
    <lineage>
        <taxon>Bacteria</taxon>
        <taxon>Pseudomonadati</taxon>
        <taxon>Planctomycetota</taxon>
        <taxon>Planctomycetia</taxon>
        <taxon>Kolteriales</taxon>
        <taxon>Kolteriaceae</taxon>
        <taxon>Kolteria</taxon>
    </lineage>
</organism>
<dbReference type="PANTHER" id="PTHR30093:SF2">
    <property type="entry name" value="TYPE II SECRETION SYSTEM PROTEIN H"/>
    <property type="match status" value="1"/>
</dbReference>
<dbReference type="Proteomes" id="UP000317093">
    <property type="component" value="Chromosome"/>
</dbReference>
<keyword evidence="1" id="KW-0472">Membrane</keyword>
<dbReference type="Pfam" id="PF07596">
    <property type="entry name" value="SBP_bac_10"/>
    <property type="match status" value="1"/>
</dbReference>
<keyword evidence="4" id="KW-1185">Reference proteome</keyword>
<dbReference type="RefSeq" id="WP_145264261.1">
    <property type="nucleotide sequence ID" value="NZ_CP036279.1"/>
</dbReference>
<dbReference type="OrthoDB" id="280382at2"/>
<dbReference type="InterPro" id="IPR011453">
    <property type="entry name" value="DUF1559"/>
</dbReference>
<dbReference type="Gene3D" id="3.30.700.10">
    <property type="entry name" value="Glycoprotein, Type 4 Pilin"/>
    <property type="match status" value="1"/>
</dbReference>
<name>A0A518B9X1_9BACT</name>
<dbReference type="NCBIfam" id="TIGR04294">
    <property type="entry name" value="pre_pil_HX9DG"/>
    <property type="match status" value="1"/>
</dbReference>
<dbReference type="InterPro" id="IPR012902">
    <property type="entry name" value="N_methyl_site"/>
</dbReference>
<evidence type="ECO:0000259" key="2">
    <source>
        <dbReference type="Pfam" id="PF07596"/>
    </source>
</evidence>
<dbReference type="InterPro" id="IPR027558">
    <property type="entry name" value="Pre_pil_HX9DG_C"/>
</dbReference>
<keyword evidence="1" id="KW-1133">Transmembrane helix</keyword>
<protein>
    <recommendedName>
        <fullName evidence="2">DUF1559 domain-containing protein</fullName>
    </recommendedName>
</protein>
<proteinExistence type="predicted"/>
<dbReference type="Pfam" id="PF07963">
    <property type="entry name" value="N_methyl"/>
    <property type="match status" value="1"/>
</dbReference>
<evidence type="ECO:0000313" key="4">
    <source>
        <dbReference type="Proteomes" id="UP000317093"/>
    </source>
</evidence>
<keyword evidence="1" id="KW-0812">Transmembrane</keyword>
<sequence>MKRRPGTSGFTLVELLVVIAIIGILVGLLLPAVQQAREAARKMQCQSNLKQLGVAFNSYAESHGTLPIGNVDGSGASIGHSWWIGMMPYLDQQAIYDGFDAEVAWSGWSAAVNRDLLRGVRFPVMRCPSSPVDEMGDEGMLSQDPSYMGVSGAAPGGGFTETRTQTGANCCADGARGSNDPIYSRGGLLMHNESIRLAEVTDGTAKTMIAGEATDYFTVIDGSGQEIVSPSCGHGFQMGAQPSGNNIGRLWNLTTVRYPIGNKFFARADGILDGISSNNPQNLPFNSTHGGGANILMLDGSVHFLSEGFDLLALKRLATRDDGELVEF</sequence>
<dbReference type="PROSITE" id="PS00409">
    <property type="entry name" value="PROKAR_NTER_METHYL"/>
    <property type="match status" value="1"/>
</dbReference>
<accession>A0A518B9X1</accession>
<evidence type="ECO:0000256" key="1">
    <source>
        <dbReference type="SAM" id="Phobius"/>
    </source>
</evidence>
<dbReference type="KEGG" id="knv:Pan216_46500"/>
<dbReference type="EMBL" id="CP036279">
    <property type="protein sequence ID" value="QDU63769.1"/>
    <property type="molecule type" value="Genomic_DNA"/>
</dbReference>
<reference evidence="3 4" key="1">
    <citation type="submission" date="2019-02" db="EMBL/GenBank/DDBJ databases">
        <title>Deep-cultivation of Planctomycetes and their phenomic and genomic characterization uncovers novel biology.</title>
        <authorList>
            <person name="Wiegand S."/>
            <person name="Jogler M."/>
            <person name="Boedeker C."/>
            <person name="Pinto D."/>
            <person name="Vollmers J."/>
            <person name="Rivas-Marin E."/>
            <person name="Kohn T."/>
            <person name="Peeters S.H."/>
            <person name="Heuer A."/>
            <person name="Rast P."/>
            <person name="Oberbeckmann S."/>
            <person name="Bunk B."/>
            <person name="Jeske O."/>
            <person name="Meyerdierks A."/>
            <person name="Storesund J.E."/>
            <person name="Kallscheuer N."/>
            <person name="Luecker S."/>
            <person name="Lage O.M."/>
            <person name="Pohl T."/>
            <person name="Merkel B.J."/>
            <person name="Hornburger P."/>
            <person name="Mueller R.-W."/>
            <person name="Bruemmer F."/>
            <person name="Labrenz M."/>
            <person name="Spormann A.M."/>
            <person name="Op den Camp H."/>
            <person name="Overmann J."/>
            <person name="Amann R."/>
            <person name="Jetten M.S.M."/>
            <person name="Mascher T."/>
            <person name="Medema M.H."/>
            <person name="Devos D.P."/>
            <person name="Kaster A.-K."/>
            <person name="Ovreas L."/>
            <person name="Rohde M."/>
            <person name="Galperin M.Y."/>
            <person name="Jogler C."/>
        </authorList>
    </citation>
    <scope>NUCLEOTIDE SEQUENCE [LARGE SCALE GENOMIC DNA]</scope>
    <source>
        <strain evidence="3 4">Pan216</strain>
    </source>
</reference>
<dbReference type="SUPFAM" id="SSF54523">
    <property type="entry name" value="Pili subunits"/>
    <property type="match status" value="1"/>
</dbReference>
<dbReference type="PANTHER" id="PTHR30093">
    <property type="entry name" value="GENERAL SECRETION PATHWAY PROTEIN G"/>
    <property type="match status" value="1"/>
</dbReference>
<dbReference type="AlphaFoldDB" id="A0A518B9X1"/>
<evidence type="ECO:0000313" key="3">
    <source>
        <dbReference type="EMBL" id="QDU63769.1"/>
    </source>
</evidence>
<dbReference type="InterPro" id="IPR045584">
    <property type="entry name" value="Pilin-like"/>
</dbReference>
<gene>
    <name evidence="3" type="ORF">Pan216_46500</name>
</gene>
<dbReference type="NCBIfam" id="TIGR02532">
    <property type="entry name" value="IV_pilin_GFxxxE"/>
    <property type="match status" value="1"/>
</dbReference>
<feature type="transmembrane region" description="Helical" evidence="1">
    <location>
        <begin position="12"/>
        <end position="33"/>
    </location>
</feature>
<feature type="domain" description="DUF1559" evidence="2">
    <location>
        <begin position="34"/>
        <end position="310"/>
    </location>
</feature>